<evidence type="ECO:0000313" key="2">
    <source>
        <dbReference type="EMBL" id="KAG5190727.1"/>
    </source>
</evidence>
<keyword evidence="3" id="KW-1185">Reference proteome</keyword>
<evidence type="ECO:0000256" key="1">
    <source>
        <dbReference type="SAM" id="MobiDB-lite"/>
    </source>
</evidence>
<accession>A0A835ZAE9</accession>
<gene>
    <name evidence="2" type="ORF">JKP88DRAFT_252029</name>
</gene>
<dbReference type="OrthoDB" id="2095648at2759"/>
<dbReference type="AlphaFoldDB" id="A0A835ZAE9"/>
<feature type="region of interest" description="Disordered" evidence="1">
    <location>
        <begin position="67"/>
        <end position="88"/>
    </location>
</feature>
<reference evidence="2" key="1">
    <citation type="submission" date="2021-02" db="EMBL/GenBank/DDBJ databases">
        <title>First Annotated Genome of the Yellow-green Alga Tribonema minus.</title>
        <authorList>
            <person name="Mahan K.M."/>
        </authorList>
    </citation>
    <scope>NUCLEOTIDE SEQUENCE</scope>
    <source>
        <strain evidence="2">UTEX B ZZ1240</strain>
    </source>
</reference>
<dbReference type="EMBL" id="JAFCMP010000029">
    <property type="protein sequence ID" value="KAG5190727.1"/>
    <property type="molecule type" value="Genomic_DNA"/>
</dbReference>
<comment type="caution">
    <text evidence="2">The sequence shown here is derived from an EMBL/GenBank/DDBJ whole genome shotgun (WGS) entry which is preliminary data.</text>
</comment>
<dbReference type="Proteomes" id="UP000664859">
    <property type="component" value="Unassembled WGS sequence"/>
</dbReference>
<proteinExistence type="predicted"/>
<protein>
    <submittedName>
        <fullName evidence="2">Uncharacterized protein</fullName>
    </submittedName>
</protein>
<organism evidence="2 3">
    <name type="scientific">Tribonema minus</name>
    <dbReference type="NCBI Taxonomy" id="303371"/>
    <lineage>
        <taxon>Eukaryota</taxon>
        <taxon>Sar</taxon>
        <taxon>Stramenopiles</taxon>
        <taxon>Ochrophyta</taxon>
        <taxon>PX clade</taxon>
        <taxon>Xanthophyceae</taxon>
        <taxon>Tribonematales</taxon>
        <taxon>Tribonemataceae</taxon>
        <taxon>Tribonema</taxon>
    </lineage>
</organism>
<evidence type="ECO:0000313" key="3">
    <source>
        <dbReference type="Proteomes" id="UP000664859"/>
    </source>
</evidence>
<sequence length="317" mass="34832">MSLAEAAEAPSLASANDELHAEYVAAPPAAAAAAPEEDAAEQRVIYYLQLVPTSSGRARVRVVPARPRAAAAPAAPAPPAAPEPEPECECKPLADLCIQVLINSRADLTARSLPSLPHQVLLQIAQRSLETTAELNEQEQARKRQRRYVVDPPQLTDRVFEADTEQRRWEIAEKWQLRKNNASGGARLAMERLRYAWNIENGKLELAPSENSCDTHHDIGDVLSSALLLYRLQCLFIAENLHFVAIDGYKSVWSIGLYHRASGLYLEFQDFKATATCCQCTGHGNAQYEADVQELLSLLCNPKFTHPYDGTVAGCCA</sequence>
<name>A0A835ZAE9_9STRA</name>